<reference evidence="14 15" key="2">
    <citation type="journal article" date="2020" name="Arch.">
        <title>Full genome sequence of bovine alphaherpesvirus 2 (BoHV-2).</title>
        <authorList>
            <person name="Pfaff F."/>
            <person name="Neubauer-Juric A."/>
            <person name="Krebs S."/>
            <person name="Hauser A."/>
            <person name="Singer S."/>
            <person name="Blum H."/>
            <person name="Hoffmann B."/>
        </authorList>
    </citation>
    <scope>NUCLEOTIDE SEQUENCE [LARGE SCALE GENOMIC DNA]</scope>
    <source>
        <strain evidence="14 15">C1Z FZR</strain>
    </source>
</reference>
<evidence type="ECO:0000256" key="6">
    <source>
        <dbReference type="ARBA" id="ARBA00022692"/>
    </source>
</evidence>
<accession>A0A6H2U157</accession>
<comment type="similarity">
    <text evidence="4">Belongs to the alphaherpesvirinae UL20 family.</text>
</comment>
<feature type="transmembrane region" description="Helical" evidence="12">
    <location>
        <begin position="130"/>
        <end position="152"/>
    </location>
</feature>
<dbReference type="Pfam" id="PF04544">
    <property type="entry name" value="Herpes_UL20"/>
    <property type="match status" value="1"/>
</dbReference>
<name>A0A6H2U157_9ALPH</name>
<keyword evidence="9" id="KW-1043">Host membrane</keyword>
<keyword evidence="5" id="KW-1048">Host nucleus</keyword>
<evidence type="ECO:0000256" key="1">
    <source>
        <dbReference type="ARBA" id="ARBA00004252"/>
    </source>
</evidence>
<dbReference type="Proteomes" id="UP000828537">
    <property type="component" value="Segment"/>
</dbReference>
<evidence type="ECO:0000256" key="7">
    <source>
        <dbReference type="ARBA" id="ARBA00022812"/>
    </source>
</evidence>
<evidence type="ECO:0000313" key="15">
    <source>
        <dbReference type="Proteomes" id="UP000828537"/>
    </source>
</evidence>
<evidence type="ECO:0000313" key="14">
    <source>
        <dbReference type="EMBL" id="QPO25153.1"/>
    </source>
</evidence>
<dbReference type="GO" id="GO:0019058">
    <property type="term" value="P:viral life cycle"/>
    <property type="evidence" value="ECO:0007669"/>
    <property type="project" value="InterPro"/>
</dbReference>
<evidence type="ECO:0000256" key="3">
    <source>
        <dbReference type="ARBA" id="ARBA00004634"/>
    </source>
</evidence>
<feature type="transmembrane region" description="Helical" evidence="12">
    <location>
        <begin position="64"/>
        <end position="87"/>
    </location>
</feature>
<evidence type="ECO:0000256" key="10">
    <source>
        <dbReference type="ARBA" id="ARBA00022989"/>
    </source>
</evidence>
<proteinExistence type="inferred from homology"/>
<dbReference type="KEGG" id="vg:80536987"/>
<evidence type="ECO:0000256" key="5">
    <source>
        <dbReference type="ARBA" id="ARBA00022562"/>
    </source>
</evidence>
<reference evidence="13" key="1">
    <citation type="submission" date="2019-06" db="EMBL/GenBank/DDBJ databases">
        <title>Bovine herpetic mammillitis in dairy farm in Italy.</title>
        <authorList>
            <person name="Lanave G."/>
            <person name="Larocca V."/>
            <person name="Camero M."/>
            <person name="Martella V."/>
            <person name="Buonavoglia C."/>
        </authorList>
    </citation>
    <scope>NUCLEOTIDE SEQUENCE</scope>
    <source>
        <strain evidence="13">ITA/2018/468</strain>
    </source>
</reference>
<protein>
    <submittedName>
        <fullName evidence="14">Envelope protein UL20</fullName>
    </submittedName>
    <submittedName>
        <fullName evidence="13">Integral membrane protein</fullName>
    </submittedName>
</protein>
<comment type="subcellular location">
    <subcellularLocation>
        <location evidence="1">Host Golgi apparatus membrane</location>
        <topology evidence="1">Multi-pass membrane protein</topology>
    </subcellularLocation>
    <subcellularLocation>
        <location evidence="3">Host nucleus membrane</location>
        <topology evidence="3">Multi-pass membrane protein</topology>
    </subcellularLocation>
    <subcellularLocation>
        <location evidence="2">Virion</location>
    </subcellularLocation>
</comment>
<dbReference type="InterPro" id="IPR007629">
    <property type="entry name" value="Herpes_UL20"/>
</dbReference>
<gene>
    <name evidence="14" type="primary">UL20</name>
</gene>
<organism evidence="13">
    <name type="scientific">Bovine alphaherpesvirus 2</name>
    <dbReference type="NCBI Taxonomy" id="10295"/>
    <lineage>
        <taxon>Viruses</taxon>
        <taxon>Duplodnaviria</taxon>
        <taxon>Heunggongvirae</taxon>
        <taxon>Peploviricota</taxon>
        <taxon>Herviviricetes</taxon>
        <taxon>Herpesvirales</taxon>
        <taxon>Orthoherpesviridae</taxon>
        <taxon>Alphaherpesvirinae</taxon>
        <taxon>Simplexvirus</taxon>
        <taxon>Simplexvirus bovinealpha2</taxon>
    </lineage>
</organism>
<keyword evidence="7" id="KW-1040">Host Golgi apparatus</keyword>
<keyword evidence="11 12" id="KW-0472">Membrane</keyword>
<evidence type="ECO:0000256" key="9">
    <source>
        <dbReference type="ARBA" id="ARBA00022870"/>
    </source>
</evidence>
<evidence type="ECO:0000256" key="4">
    <source>
        <dbReference type="ARBA" id="ARBA00007652"/>
    </source>
</evidence>
<dbReference type="GeneID" id="80536987"/>
<dbReference type="GO" id="GO:0044178">
    <property type="term" value="C:host cell Golgi membrane"/>
    <property type="evidence" value="ECO:0007669"/>
    <property type="project" value="UniProtKB-SubCell"/>
</dbReference>
<evidence type="ECO:0000313" key="13">
    <source>
        <dbReference type="EMBL" id="QIC50111.1"/>
    </source>
</evidence>
<keyword evidence="15" id="KW-1185">Reference proteome</keyword>
<dbReference type="EMBL" id="MT862163">
    <property type="protein sequence ID" value="QPO25153.1"/>
    <property type="molecule type" value="Genomic_DNA"/>
</dbReference>
<keyword evidence="10 12" id="KW-1133">Transmembrane helix</keyword>
<dbReference type="EMBL" id="MN086783">
    <property type="protein sequence ID" value="QIC50111.1"/>
    <property type="molecule type" value="Genomic_DNA"/>
</dbReference>
<evidence type="ECO:0000256" key="8">
    <source>
        <dbReference type="ARBA" id="ARBA00022844"/>
    </source>
</evidence>
<keyword evidence="14" id="KW-0261">Viral envelope protein</keyword>
<keyword evidence="8" id="KW-0946">Virion</keyword>
<evidence type="ECO:0000256" key="11">
    <source>
        <dbReference type="ARBA" id="ARBA00023136"/>
    </source>
</evidence>
<sequence length="222" mass="24177">MTLRGDLPLTNLDLIDEDETRADEDNISIEEQISLSSYRASDLFVSSAYSKIPAHAQPVFSRRVLVFVWSTLALKPLVLVALYIYAIDSGRHVAVSCVAAATLGYYAIWAVRAALLYFNIKRDRLPLSPALFWIISACLGSLSMVSLSAAAYETFSADGVFALVTRGQSRPLLDPLRSRTLAVACGATAALWLSTADSFAAAANFFLARFWTRAVLNSPVAF</sequence>
<feature type="transmembrane region" description="Helical" evidence="12">
    <location>
        <begin position="93"/>
        <end position="118"/>
    </location>
</feature>
<keyword evidence="6 12" id="KW-0812">Transmembrane</keyword>
<dbReference type="GO" id="GO:0044200">
    <property type="term" value="C:host cell nuclear membrane"/>
    <property type="evidence" value="ECO:0007669"/>
    <property type="project" value="UniProtKB-SubCell"/>
</dbReference>
<evidence type="ECO:0000256" key="12">
    <source>
        <dbReference type="SAM" id="Phobius"/>
    </source>
</evidence>
<dbReference type="GO" id="GO:0019031">
    <property type="term" value="C:viral envelope"/>
    <property type="evidence" value="ECO:0007669"/>
    <property type="project" value="UniProtKB-KW"/>
</dbReference>
<dbReference type="RefSeq" id="YP_010798738.1">
    <property type="nucleotide sequence ID" value="NC_076512.1"/>
</dbReference>
<evidence type="ECO:0000256" key="2">
    <source>
        <dbReference type="ARBA" id="ARBA00004328"/>
    </source>
</evidence>